<evidence type="ECO:0000256" key="2">
    <source>
        <dbReference type="ARBA" id="ARBA00011206"/>
    </source>
</evidence>
<dbReference type="OrthoDB" id="272392at2759"/>
<accession>A0A1L0BPJ1</accession>
<dbReference type="InterPro" id="IPR036388">
    <property type="entry name" value="WH-like_DNA-bd_sf"/>
</dbReference>
<dbReference type="InterPro" id="IPR008806">
    <property type="entry name" value="RNA_pol_III_Rpc82_C"/>
</dbReference>
<feature type="domain" description="RNA polymerase III Rpc82 C -terminal" evidence="10">
    <location>
        <begin position="147"/>
        <end position="435"/>
    </location>
</feature>
<comment type="subunit">
    <text evidence="2 8">Component of the RNA polymerase III (Pol III) complex consisting of 17 subunits.</text>
</comment>
<evidence type="ECO:0000256" key="4">
    <source>
        <dbReference type="ARBA" id="ARBA00022478"/>
    </source>
</evidence>
<feature type="region of interest" description="Disordered" evidence="9">
    <location>
        <begin position="367"/>
        <end position="391"/>
    </location>
</feature>
<evidence type="ECO:0000313" key="14">
    <source>
        <dbReference type="Proteomes" id="UP000182334"/>
    </source>
</evidence>
<name>A0A1L0BPJ1_9ASCO</name>
<dbReference type="Pfam" id="PF22536">
    <property type="entry name" value="WHD_POLR3C"/>
    <property type="match status" value="1"/>
</dbReference>
<dbReference type="EMBL" id="LT635759">
    <property type="protein sequence ID" value="SGZ53311.1"/>
    <property type="molecule type" value="Genomic_DNA"/>
</dbReference>
<proteinExistence type="inferred from homology"/>
<dbReference type="Pfam" id="PF08221">
    <property type="entry name" value="HTH_9"/>
    <property type="match status" value="1"/>
</dbReference>
<evidence type="ECO:0000256" key="8">
    <source>
        <dbReference type="RuleBase" id="RU367076"/>
    </source>
</evidence>
<feature type="domain" description="DNA-directed RNA polymerase III subunit RPC3 winged-helix" evidence="12">
    <location>
        <begin position="445"/>
        <end position="517"/>
    </location>
</feature>
<dbReference type="Gene3D" id="1.10.10.10">
    <property type="entry name" value="Winged helix-like DNA-binding domain superfamily/Winged helix DNA-binding domain"/>
    <property type="match status" value="2"/>
</dbReference>
<dbReference type="STRING" id="45354.A0A1L0BPJ1"/>
<keyword evidence="4 8" id="KW-0240">DNA-directed RNA polymerase</keyword>
<comment type="similarity">
    <text evidence="8">Belongs to the RNA polymerase beta chain family.</text>
</comment>
<evidence type="ECO:0000256" key="9">
    <source>
        <dbReference type="SAM" id="MobiDB-lite"/>
    </source>
</evidence>
<evidence type="ECO:0000256" key="6">
    <source>
        <dbReference type="ARBA" id="ARBA00023242"/>
    </source>
</evidence>
<evidence type="ECO:0000259" key="10">
    <source>
        <dbReference type="Pfam" id="PF05645"/>
    </source>
</evidence>
<evidence type="ECO:0000256" key="1">
    <source>
        <dbReference type="ARBA" id="ARBA00004123"/>
    </source>
</evidence>
<evidence type="ECO:0000256" key="5">
    <source>
        <dbReference type="ARBA" id="ARBA00023163"/>
    </source>
</evidence>
<comment type="subcellular location">
    <subcellularLocation>
        <location evidence="1 8">Nucleus</location>
    </subcellularLocation>
</comment>
<evidence type="ECO:0000256" key="3">
    <source>
        <dbReference type="ARBA" id="ARBA00016689"/>
    </source>
</evidence>
<keyword evidence="14" id="KW-1185">Reference proteome</keyword>
<dbReference type="PANTHER" id="PTHR12949:SF0">
    <property type="entry name" value="DNA-DIRECTED RNA POLYMERASE III SUBUNIT RPC3"/>
    <property type="match status" value="1"/>
</dbReference>
<dbReference type="GO" id="GO:0006351">
    <property type="term" value="P:DNA-templated transcription"/>
    <property type="evidence" value="ECO:0007669"/>
    <property type="project" value="InterPro"/>
</dbReference>
<evidence type="ECO:0000259" key="12">
    <source>
        <dbReference type="Pfam" id="PF22536"/>
    </source>
</evidence>
<dbReference type="GO" id="GO:0003697">
    <property type="term" value="F:single-stranded DNA binding"/>
    <property type="evidence" value="ECO:0007669"/>
    <property type="project" value="UniProtKB-UniRule"/>
</dbReference>
<dbReference type="AlphaFoldDB" id="A0A1L0BPJ1"/>
<dbReference type="InterPro" id="IPR055207">
    <property type="entry name" value="POLR3C_WHD"/>
</dbReference>
<dbReference type="InterPro" id="IPR039748">
    <property type="entry name" value="RPC3"/>
</dbReference>
<evidence type="ECO:0000313" key="13">
    <source>
        <dbReference type="EMBL" id="SGZ53311.1"/>
    </source>
</evidence>
<keyword evidence="6 8" id="KW-0539">Nucleus</keyword>
<dbReference type="InterPro" id="IPR013197">
    <property type="entry name" value="RNA_pol_III_RPC82-rel_HTH"/>
</dbReference>
<dbReference type="GO" id="GO:0005666">
    <property type="term" value="C:RNA polymerase III complex"/>
    <property type="evidence" value="ECO:0007669"/>
    <property type="project" value="UniProtKB-UniRule"/>
</dbReference>
<dbReference type="Pfam" id="PF20912">
    <property type="entry name" value="RPC3_helical"/>
    <property type="match status" value="1"/>
</dbReference>
<organism evidence="13 14">
    <name type="scientific">Sungouiella intermedia</name>
    <dbReference type="NCBI Taxonomy" id="45354"/>
    <lineage>
        <taxon>Eukaryota</taxon>
        <taxon>Fungi</taxon>
        <taxon>Dikarya</taxon>
        <taxon>Ascomycota</taxon>
        <taxon>Saccharomycotina</taxon>
        <taxon>Pichiomycetes</taxon>
        <taxon>Metschnikowiaceae</taxon>
        <taxon>Sungouiella</taxon>
    </lineage>
</organism>
<evidence type="ECO:0000256" key="7">
    <source>
        <dbReference type="ARBA" id="ARBA00025127"/>
    </source>
</evidence>
<feature type="domain" description="RNA polymerase III subunit RPC82-related helix-turn-helix" evidence="11">
    <location>
        <begin position="18"/>
        <end position="77"/>
    </location>
</feature>
<dbReference type="Pfam" id="PF05645">
    <property type="entry name" value="RNA_pol_Rpc82"/>
    <property type="match status" value="1"/>
</dbReference>
<dbReference type="PANTHER" id="PTHR12949">
    <property type="entry name" value="RNA POLYMERASE III DNA DIRECTED -RELATED"/>
    <property type="match status" value="1"/>
</dbReference>
<gene>
    <name evidence="13" type="ORF">SAMEA4029010_CIC11G00000001402</name>
</gene>
<reference evidence="13 14" key="1">
    <citation type="submission" date="2016-10" db="EMBL/GenBank/DDBJ databases">
        <authorList>
            <person name="de Groot N.N."/>
        </authorList>
    </citation>
    <scope>NUCLEOTIDE SEQUENCE [LARGE SCALE GENOMIC DNA]</scope>
    <source>
        <strain evidence="13 14">CBS 141442</strain>
    </source>
</reference>
<protein>
    <recommendedName>
        <fullName evidence="3 8">DNA-directed RNA polymerase III subunit RPC3</fullName>
        <shortName evidence="8">RNA polymerase III subunit C3</shortName>
    </recommendedName>
</protein>
<comment type="function">
    <text evidence="7 8">DNA-dependent RNA polymerase catalyzes the transcription of DNA into RNA using the four ribonucleoside triphosphates as substrates. Specific core component of RNA polymerase III which synthesizes small RNAs, such as 5S rRNA and tRNAs.</text>
</comment>
<evidence type="ECO:0000259" key="11">
    <source>
        <dbReference type="Pfam" id="PF08221"/>
    </source>
</evidence>
<sequence length="604" mass="68406">MSVWLSDSAKSQSPFSYLYTRVVSSHLGETSAIIVSALISYGRLSAKELHLRSKVPLKQLKTTLVCLIQLNCIYYWADHDRNVYYSFNENGVLTLLHAGDIVSRIKHISGDEAAELTQNIIENGNLNVREYMATLENDQSQHEKMAILVKLYNDGWLRKLRPIDFLPVEDVWNKLYQETLKNTPRTATTSEVKRVAEAKEKTKVKFSDAYLAGTDTKDIFVVDNGIHKLRPDITITFNLVRYEKYLRTRALVELANSRLGLITSTIYGRCAGLIETKSPPLKHSFLEVSGLINDPEELRAYISSVENALVDNKAIVFNIRDLARSLPNNLDLRNSILTQNFLKPAKRPHDDMDQPAKKIKLEDGEAVAPDSNGVVNGSSNGGLNGDDDYKESDRTEAHSLSLLAEHMRLLSSGNVPFLVEVAPGSYTIPFLQLSKCIKQFHYGMLIKTTMGSNSLRVLNCIKSMKLADEKAISNAVLLKDRTVKSEIYKLVNMNVLEIQEVPRSADRAASKTFYLFRHKELPLYKYLSFALAYTMADILTNISQFKLEHKILLDKCEREDVKGNEDELLLESELKTLRGLQQREIANLGRFNRIKWLQVVFGLL</sequence>
<dbReference type="Proteomes" id="UP000182334">
    <property type="component" value="Chromosome IV"/>
</dbReference>
<keyword evidence="5 8" id="KW-0804">Transcription</keyword>